<evidence type="ECO:0000313" key="1">
    <source>
        <dbReference type="EMBL" id="MEL0612117.1"/>
    </source>
</evidence>
<sequence>MTLNTPFHYQLIEQKNYLRMPWKNGLGETLEIQRDEDEQGLRFRISQASVQDDGVFSDFSGLNRTLVLLTGNGMQLSCLNASQESQQHSLTEPLDMARFAGGDHTYASLTQGTIEDLNIMVRDRDSVAEVQACFSPAAIKLLDEKTLLTGFYANADSIIGMQIEGNSDTETLSLPAQSFIHFCDDKPPFDAIQVISGSGVLIEITNR</sequence>
<dbReference type="PANTHER" id="PTHR37943">
    <property type="entry name" value="PROTEIN VES"/>
    <property type="match status" value="1"/>
</dbReference>
<dbReference type="RefSeq" id="WP_341566271.1">
    <property type="nucleotide sequence ID" value="NZ_JBAKAR010000001.1"/>
</dbReference>
<dbReference type="InterPro" id="IPR014710">
    <property type="entry name" value="RmlC-like_jellyroll"/>
</dbReference>
<dbReference type="InterPro" id="IPR010282">
    <property type="entry name" value="Uncharacterised_HutD/Ves"/>
</dbReference>
<dbReference type="Proteomes" id="UP001379949">
    <property type="component" value="Unassembled WGS sequence"/>
</dbReference>
<dbReference type="PANTHER" id="PTHR37943:SF1">
    <property type="entry name" value="PROTEIN VES"/>
    <property type="match status" value="1"/>
</dbReference>
<protein>
    <submittedName>
        <fullName evidence="1">HutD family protein</fullName>
    </submittedName>
</protein>
<dbReference type="Pfam" id="PF05962">
    <property type="entry name" value="HutD"/>
    <property type="match status" value="1"/>
</dbReference>
<organism evidence="1 2">
    <name type="scientific">Marinomonas arenicola</name>
    <dbReference type="NCBI Taxonomy" id="569601"/>
    <lineage>
        <taxon>Bacteria</taxon>
        <taxon>Pseudomonadati</taxon>
        <taxon>Pseudomonadota</taxon>
        <taxon>Gammaproteobacteria</taxon>
        <taxon>Oceanospirillales</taxon>
        <taxon>Oceanospirillaceae</taxon>
        <taxon>Marinomonas</taxon>
    </lineage>
</organism>
<dbReference type="InterPro" id="IPR011051">
    <property type="entry name" value="RmlC_Cupin_sf"/>
</dbReference>
<name>A0ABU9G581_9GAMM</name>
<comment type="caution">
    <text evidence="1">The sequence shown here is derived from an EMBL/GenBank/DDBJ whole genome shotgun (WGS) entry which is preliminary data.</text>
</comment>
<proteinExistence type="predicted"/>
<dbReference type="SUPFAM" id="SSF51182">
    <property type="entry name" value="RmlC-like cupins"/>
    <property type="match status" value="1"/>
</dbReference>
<accession>A0ABU9G581</accession>
<reference evidence="1 2" key="1">
    <citation type="submission" date="2024-02" db="EMBL/GenBank/DDBJ databases">
        <title>Bacteria isolated from the canopy kelp, Nereocystis luetkeana.</title>
        <authorList>
            <person name="Pfister C.A."/>
            <person name="Younker I.T."/>
            <person name="Light S.H."/>
        </authorList>
    </citation>
    <scope>NUCLEOTIDE SEQUENCE [LARGE SCALE GENOMIC DNA]</scope>
    <source>
        <strain evidence="1 2">TI.4.07</strain>
    </source>
</reference>
<evidence type="ECO:0000313" key="2">
    <source>
        <dbReference type="Proteomes" id="UP001379949"/>
    </source>
</evidence>
<dbReference type="Gene3D" id="2.60.120.10">
    <property type="entry name" value="Jelly Rolls"/>
    <property type="match status" value="1"/>
</dbReference>
<gene>
    <name evidence="1" type="ORF">V6242_03090</name>
</gene>
<keyword evidence="2" id="KW-1185">Reference proteome</keyword>
<dbReference type="EMBL" id="JBAKAR010000001">
    <property type="protein sequence ID" value="MEL0612117.1"/>
    <property type="molecule type" value="Genomic_DNA"/>
</dbReference>